<reference evidence="2" key="1">
    <citation type="journal article" date="2013" name="Environ. Microbiol.">
        <title>Microbiota from the distal guts of lean and obese adolescents exhibit partial functional redundancy besides clear differences in community structure.</title>
        <authorList>
            <person name="Ferrer M."/>
            <person name="Ruiz A."/>
            <person name="Lanza F."/>
            <person name="Haange S.B."/>
            <person name="Oberbach A."/>
            <person name="Till H."/>
            <person name="Bargiela R."/>
            <person name="Campoy C."/>
            <person name="Segura M.T."/>
            <person name="Richter M."/>
            <person name="von Bergen M."/>
            <person name="Seifert J."/>
            <person name="Suarez A."/>
        </authorList>
    </citation>
    <scope>NUCLEOTIDE SEQUENCE</scope>
</reference>
<evidence type="ECO:0000313" key="2">
    <source>
        <dbReference type="EMBL" id="EKC56489.1"/>
    </source>
</evidence>
<dbReference type="InterPro" id="IPR033985">
    <property type="entry name" value="SusD-like_N"/>
</dbReference>
<feature type="domain" description="SusD-like N-terminal" evidence="1">
    <location>
        <begin position="23"/>
        <end position="166"/>
    </location>
</feature>
<protein>
    <submittedName>
        <fullName evidence="2">RagB/SusD domain-containing protein</fullName>
    </submittedName>
</protein>
<dbReference type="PROSITE" id="PS51257">
    <property type="entry name" value="PROKAR_LIPOPROTEIN"/>
    <property type="match status" value="1"/>
</dbReference>
<evidence type="ECO:0000259" key="1">
    <source>
        <dbReference type="Pfam" id="PF14322"/>
    </source>
</evidence>
<comment type="caution">
    <text evidence="2">The sequence shown here is derived from an EMBL/GenBank/DDBJ whole genome shotgun (WGS) entry which is preliminary data.</text>
</comment>
<proteinExistence type="predicted"/>
<organism evidence="2">
    <name type="scientific">human gut metagenome</name>
    <dbReference type="NCBI Taxonomy" id="408170"/>
    <lineage>
        <taxon>unclassified sequences</taxon>
        <taxon>metagenomes</taxon>
        <taxon>organismal metagenomes</taxon>
    </lineage>
</organism>
<dbReference type="EMBL" id="AJWY01010096">
    <property type="protein sequence ID" value="EKC56489.1"/>
    <property type="molecule type" value="Genomic_DNA"/>
</dbReference>
<dbReference type="InterPro" id="IPR011990">
    <property type="entry name" value="TPR-like_helical_dom_sf"/>
</dbReference>
<dbReference type="Gene3D" id="1.25.40.390">
    <property type="match status" value="1"/>
</dbReference>
<feature type="non-terminal residue" evidence="2">
    <location>
        <position position="166"/>
    </location>
</feature>
<sequence>MNKKHILMSALILSSMALTSCDDFLDTSSKTKMNSETAYSTPAAADMDLVGCYDGWQRTLSDEGVGMYLTAEFASEQAFAGLGLSDAKNNNAIDQFDLTVAPSYTDLFNTDWKNYYQAIYRCNQLIQADATIKWNGDTKAEGRIMGEARALRGILYFDLARLFGDV</sequence>
<name>K1SM85_9ZZZZ</name>
<dbReference type="AlphaFoldDB" id="K1SM85"/>
<dbReference type="SUPFAM" id="SSF48452">
    <property type="entry name" value="TPR-like"/>
    <property type="match status" value="1"/>
</dbReference>
<dbReference type="Pfam" id="PF14322">
    <property type="entry name" value="SusD-like_3"/>
    <property type="match status" value="1"/>
</dbReference>
<gene>
    <name evidence="2" type="ORF">LEA_14811</name>
</gene>
<accession>K1SM85</accession>